<keyword evidence="9" id="KW-1185">Reference proteome</keyword>
<evidence type="ECO:0000313" key="9">
    <source>
        <dbReference type="Proteomes" id="UP001501237"/>
    </source>
</evidence>
<dbReference type="PANTHER" id="PTHR40079">
    <property type="entry name" value="MANNAN ENDO-1,4-BETA-MANNOSIDASE E-RELATED"/>
    <property type="match status" value="1"/>
</dbReference>
<dbReference type="InterPro" id="IPR017853">
    <property type="entry name" value="GH"/>
</dbReference>
<dbReference type="SUPFAM" id="SSF51445">
    <property type="entry name" value="(Trans)glycosidases"/>
    <property type="match status" value="1"/>
</dbReference>
<feature type="signal peptide" evidence="6">
    <location>
        <begin position="1"/>
        <end position="21"/>
    </location>
</feature>
<dbReference type="InterPro" id="IPR000805">
    <property type="entry name" value="Glyco_hydro_26"/>
</dbReference>
<dbReference type="EMBL" id="BAAAUV010000032">
    <property type="protein sequence ID" value="GAA3237422.1"/>
    <property type="molecule type" value="Genomic_DNA"/>
</dbReference>
<dbReference type="InterPro" id="IPR022790">
    <property type="entry name" value="GH26_dom"/>
</dbReference>
<feature type="compositionally biased region" description="Low complexity" evidence="5">
    <location>
        <begin position="23"/>
        <end position="40"/>
    </location>
</feature>
<evidence type="ECO:0000256" key="2">
    <source>
        <dbReference type="ARBA" id="ARBA00022801"/>
    </source>
</evidence>
<dbReference type="Gene3D" id="3.20.20.80">
    <property type="entry name" value="Glycosidases"/>
    <property type="match status" value="1"/>
</dbReference>
<proteinExistence type="inferred from homology"/>
<protein>
    <recommendedName>
        <fullName evidence="7">GH26 domain-containing protein</fullName>
    </recommendedName>
</protein>
<feature type="active site" description="Proton donor" evidence="4">
    <location>
        <position position="221"/>
    </location>
</feature>
<feature type="domain" description="GH26" evidence="7">
    <location>
        <begin position="101"/>
        <end position="401"/>
    </location>
</feature>
<dbReference type="PROSITE" id="PS51764">
    <property type="entry name" value="GH26"/>
    <property type="match status" value="1"/>
</dbReference>
<evidence type="ECO:0000256" key="3">
    <source>
        <dbReference type="ARBA" id="ARBA00023295"/>
    </source>
</evidence>
<organism evidence="8 9">
    <name type="scientific">Actinocorallia longicatena</name>
    <dbReference type="NCBI Taxonomy" id="111803"/>
    <lineage>
        <taxon>Bacteria</taxon>
        <taxon>Bacillati</taxon>
        <taxon>Actinomycetota</taxon>
        <taxon>Actinomycetes</taxon>
        <taxon>Streptosporangiales</taxon>
        <taxon>Thermomonosporaceae</taxon>
        <taxon>Actinocorallia</taxon>
    </lineage>
</organism>
<evidence type="ECO:0000256" key="6">
    <source>
        <dbReference type="SAM" id="SignalP"/>
    </source>
</evidence>
<keyword evidence="3 4" id="KW-0326">Glycosidase</keyword>
<evidence type="ECO:0000313" key="8">
    <source>
        <dbReference type="EMBL" id="GAA3237422.1"/>
    </source>
</evidence>
<feature type="active site" description="Nucleophile" evidence="4">
    <location>
        <position position="342"/>
    </location>
</feature>
<keyword evidence="6" id="KW-0732">Signal</keyword>
<evidence type="ECO:0000256" key="4">
    <source>
        <dbReference type="PROSITE-ProRule" id="PRU01100"/>
    </source>
</evidence>
<reference evidence="9" key="1">
    <citation type="journal article" date="2019" name="Int. J. Syst. Evol. Microbiol.">
        <title>The Global Catalogue of Microorganisms (GCM) 10K type strain sequencing project: providing services to taxonomists for standard genome sequencing and annotation.</title>
        <authorList>
            <consortium name="The Broad Institute Genomics Platform"/>
            <consortium name="The Broad Institute Genome Sequencing Center for Infectious Disease"/>
            <person name="Wu L."/>
            <person name="Ma J."/>
        </authorList>
    </citation>
    <scope>NUCLEOTIDE SEQUENCE [LARGE SCALE GENOMIC DNA]</scope>
    <source>
        <strain evidence="9">JCM 9377</strain>
    </source>
</reference>
<dbReference type="RefSeq" id="WP_344837735.1">
    <property type="nucleotide sequence ID" value="NZ_BAAAUV010000032.1"/>
</dbReference>
<feature type="region of interest" description="Disordered" evidence="5">
    <location>
        <begin position="23"/>
        <end position="73"/>
    </location>
</feature>
<accession>A0ABP6QPJ8</accession>
<comment type="caution">
    <text evidence="8">The sequence shown here is derived from an EMBL/GenBank/DDBJ whole genome shotgun (WGS) entry which is preliminary data.</text>
</comment>
<dbReference type="PROSITE" id="PS51257">
    <property type="entry name" value="PROKAR_LIPOPROTEIN"/>
    <property type="match status" value="1"/>
</dbReference>
<dbReference type="PANTHER" id="PTHR40079:SF4">
    <property type="entry name" value="GH26 DOMAIN-CONTAINING PROTEIN-RELATED"/>
    <property type="match status" value="1"/>
</dbReference>
<evidence type="ECO:0000256" key="5">
    <source>
        <dbReference type="SAM" id="MobiDB-lite"/>
    </source>
</evidence>
<dbReference type="Proteomes" id="UP001501237">
    <property type="component" value="Unassembled WGS sequence"/>
</dbReference>
<feature type="chain" id="PRO_5045116810" description="GH26 domain-containing protein" evidence="6">
    <location>
        <begin position="22"/>
        <end position="420"/>
    </location>
</feature>
<evidence type="ECO:0000256" key="1">
    <source>
        <dbReference type="ARBA" id="ARBA00007754"/>
    </source>
</evidence>
<gene>
    <name evidence="8" type="ORF">GCM10010468_72340</name>
</gene>
<evidence type="ECO:0000259" key="7">
    <source>
        <dbReference type="PROSITE" id="PS51764"/>
    </source>
</evidence>
<comment type="similarity">
    <text evidence="1 4">Belongs to the glycosyl hydrolase 26 family.</text>
</comment>
<dbReference type="Pfam" id="PF02156">
    <property type="entry name" value="Glyco_hydro_26"/>
    <property type="match status" value="1"/>
</dbReference>
<name>A0ABP6QPJ8_9ACTN</name>
<sequence>MTSIRPLLVMALPAVLAAACASPTPAPKAAPAAPKATASVDSGSGRTESTDPGYEPQSKASDDAGAPKASVAGGAKATAKKKAAAKKAVYNNKMPKNFTRYNAPGAYNVNKLLYPRREIVGVFTKDNSGGTPISRANALGKKIGKKPNMIKTFVNWGGGFDINWAQSVWRNGSIPQFELELRTFDITMRDIAKGEQDDYIRQLAVAIRAANVPVTFSPFHEFNGDWYEWGWCGEYKADYNACKQNPRNTPSDFKGAWKRMHNIFRAMGATNAIWLWQANQIGARPKVPLKPFWPGSSYVDWVGVVGYYQDPAKKWISSFEKIFRPTFVQVRKFTKKPILIPEVGSWVGKRRNTDIKDFLAGVARYPNVIGFIWFNEKKVGTNETDWRIEWSQSSVNTFKASLKKGAFGFNPKHPTWPSGK</sequence>
<keyword evidence="2 4" id="KW-0378">Hydrolase</keyword>